<evidence type="ECO:0000256" key="4">
    <source>
        <dbReference type="ARBA" id="ARBA00022496"/>
    </source>
</evidence>
<keyword evidence="4" id="KW-0408">Iron</keyword>
<keyword evidence="4" id="KW-0406">Ion transport</keyword>
<feature type="signal peptide" evidence="6">
    <location>
        <begin position="1"/>
        <end position="27"/>
    </location>
</feature>
<dbReference type="GO" id="GO:0030288">
    <property type="term" value="C:outer membrane-bounded periplasmic space"/>
    <property type="evidence" value="ECO:0007669"/>
    <property type="project" value="TreeGrafter"/>
</dbReference>
<feature type="chain" id="PRO_5012003462" evidence="6">
    <location>
        <begin position="28"/>
        <end position="315"/>
    </location>
</feature>
<keyword evidence="9" id="KW-1185">Reference proteome</keyword>
<dbReference type="PROSITE" id="PS50983">
    <property type="entry name" value="FE_B12_PBP"/>
    <property type="match status" value="1"/>
</dbReference>
<dbReference type="eggNOG" id="COG0614">
    <property type="taxonomic scope" value="Bacteria"/>
</dbReference>
<gene>
    <name evidence="8" type="ORF">SAMN05421647_101651</name>
</gene>
<dbReference type="SUPFAM" id="SSF53807">
    <property type="entry name" value="Helical backbone' metal receptor"/>
    <property type="match status" value="1"/>
</dbReference>
<dbReference type="InterPro" id="IPR051313">
    <property type="entry name" value="Bact_iron-sidero_bind"/>
</dbReference>
<keyword evidence="5 6" id="KW-0732">Signal</keyword>
<dbReference type="InterPro" id="IPR002491">
    <property type="entry name" value="ABC_transptr_periplasmic_BD"/>
</dbReference>
<feature type="domain" description="Fe/B12 periplasmic-binding" evidence="7">
    <location>
        <begin position="47"/>
        <end position="314"/>
    </location>
</feature>
<dbReference type="PANTHER" id="PTHR30532">
    <property type="entry name" value="IRON III DICITRATE-BINDING PERIPLASMIC PROTEIN"/>
    <property type="match status" value="1"/>
</dbReference>
<evidence type="ECO:0000256" key="6">
    <source>
        <dbReference type="SAM" id="SignalP"/>
    </source>
</evidence>
<comment type="subcellular location">
    <subcellularLocation>
        <location evidence="1">Cell envelope</location>
    </subcellularLocation>
</comment>
<sequence length="315" mass="33952">MSASNVIRRFLTIFTLGTALLSQIANAAGPSVDTKYGTVELEQTPQRVITLYEGALDAAVAVGVEPLGAVVTRGGQGVAPYIQDSVPDINIVGTSRETNLEAVIALQPDLILAAPTLNQEQYQLLSSVAPTIVPDIERYQSDSWKNESLVYARAMDKQAEMNRVLGDIAQETAALKKRLAQVQSDTGNKAVLMRWMPQGAMLMAPGIFASTLLESAGFELEDSGLIKPGRPHSSPLSQEKLNVIDQDWLFMATLNDDGQKAMDAAKTSPAFSRLEVVKQERAFPVDGTLWTSASGPLAAREVLRQLDTLVQGQAE</sequence>
<dbReference type="Proteomes" id="UP000186895">
    <property type="component" value="Unassembled WGS sequence"/>
</dbReference>
<proteinExistence type="inferred from homology"/>
<dbReference type="STRING" id="49186.SAMN05421647_101651"/>
<dbReference type="Gene3D" id="3.40.50.1980">
    <property type="entry name" value="Nitrogenase molybdenum iron protein domain"/>
    <property type="match status" value="2"/>
</dbReference>
<dbReference type="PANTHER" id="PTHR30532:SF1">
    <property type="entry name" value="IRON(3+)-HYDROXAMATE-BINDING PROTEIN FHUD"/>
    <property type="match status" value="1"/>
</dbReference>
<comment type="similarity">
    <text evidence="2">Belongs to the bacterial solute-binding protein 8 family.</text>
</comment>
<dbReference type="RefSeq" id="WP_076460769.1">
    <property type="nucleotide sequence ID" value="NZ_FTMN01000001.1"/>
</dbReference>
<organism evidence="8 9">
    <name type="scientific">Marinobacterium stanieri</name>
    <dbReference type="NCBI Taxonomy" id="49186"/>
    <lineage>
        <taxon>Bacteria</taxon>
        <taxon>Pseudomonadati</taxon>
        <taxon>Pseudomonadota</taxon>
        <taxon>Gammaproteobacteria</taxon>
        <taxon>Oceanospirillales</taxon>
        <taxon>Oceanospirillaceae</taxon>
        <taxon>Marinobacterium</taxon>
    </lineage>
</organism>
<evidence type="ECO:0000313" key="8">
    <source>
        <dbReference type="EMBL" id="SIP97216.1"/>
    </source>
</evidence>
<dbReference type="GO" id="GO:1901678">
    <property type="term" value="P:iron coordination entity transport"/>
    <property type="evidence" value="ECO:0007669"/>
    <property type="project" value="UniProtKB-ARBA"/>
</dbReference>
<name>A0A1N6NYX8_9GAMM</name>
<evidence type="ECO:0000259" key="7">
    <source>
        <dbReference type="PROSITE" id="PS50983"/>
    </source>
</evidence>
<protein>
    <submittedName>
        <fullName evidence="8">Iron complex transport system substrate-binding protein</fullName>
    </submittedName>
</protein>
<dbReference type="Pfam" id="PF01497">
    <property type="entry name" value="Peripla_BP_2"/>
    <property type="match status" value="1"/>
</dbReference>
<dbReference type="EMBL" id="FTMN01000001">
    <property type="protein sequence ID" value="SIP97216.1"/>
    <property type="molecule type" value="Genomic_DNA"/>
</dbReference>
<dbReference type="CDD" id="cd01146">
    <property type="entry name" value="FhuD"/>
    <property type="match status" value="1"/>
</dbReference>
<evidence type="ECO:0000256" key="5">
    <source>
        <dbReference type="ARBA" id="ARBA00022729"/>
    </source>
</evidence>
<evidence type="ECO:0000256" key="3">
    <source>
        <dbReference type="ARBA" id="ARBA00022448"/>
    </source>
</evidence>
<accession>A0A1N6NYX8</accession>
<evidence type="ECO:0000256" key="2">
    <source>
        <dbReference type="ARBA" id="ARBA00008814"/>
    </source>
</evidence>
<dbReference type="AlphaFoldDB" id="A0A1N6NYX8"/>
<evidence type="ECO:0000256" key="1">
    <source>
        <dbReference type="ARBA" id="ARBA00004196"/>
    </source>
</evidence>
<evidence type="ECO:0000313" key="9">
    <source>
        <dbReference type="Proteomes" id="UP000186895"/>
    </source>
</evidence>
<reference evidence="8 9" key="1">
    <citation type="submission" date="2017-01" db="EMBL/GenBank/DDBJ databases">
        <authorList>
            <person name="Mah S.A."/>
            <person name="Swanson W.J."/>
            <person name="Moy G.W."/>
            <person name="Vacquier V.D."/>
        </authorList>
    </citation>
    <scope>NUCLEOTIDE SEQUENCE [LARGE SCALE GENOMIC DNA]</scope>
    <source>
        <strain evidence="8 9">DSM 7027</strain>
    </source>
</reference>
<keyword evidence="3" id="KW-0813">Transport</keyword>
<keyword evidence="4" id="KW-0410">Iron transport</keyword>